<organism evidence="1">
    <name type="scientific">Desulfobacca acetoxidans</name>
    <dbReference type="NCBI Taxonomy" id="60893"/>
    <lineage>
        <taxon>Bacteria</taxon>
        <taxon>Pseudomonadati</taxon>
        <taxon>Thermodesulfobacteriota</taxon>
        <taxon>Desulfobaccia</taxon>
        <taxon>Desulfobaccales</taxon>
        <taxon>Desulfobaccaceae</taxon>
        <taxon>Desulfobacca</taxon>
    </lineage>
</organism>
<gene>
    <name evidence="1" type="ORF">ENV62_08325</name>
</gene>
<evidence type="ECO:0000313" key="1">
    <source>
        <dbReference type="EMBL" id="HGB15223.1"/>
    </source>
</evidence>
<name>A0A7C3SJF8_9BACT</name>
<sequence>MEEAEDHSSVLDLPGADKQLPLSWESLEEGAAGLLAAAYLLILQDLVSLQAEFLVPPGKSPEVHAIPVNLPPMPYLKQALRQTREELSDLVNFLA</sequence>
<dbReference type="AlphaFoldDB" id="A0A7C3SJF8"/>
<reference evidence="1" key="1">
    <citation type="journal article" date="2020" name="mSystems">
        <title>Genome- and Community-Level Interaction Insights into Carbon Utilization and Element Cycling Functions of Hydrothermarchaeota in Hydrothermal Sediment.</title>
        <authorList>
            <person name="Zhou Z."/>
            <person name="Liu Y."/>
            <person name="Xu W."/>
            <person name="Pan J."/>
            <person name="Luo Z.H."/>
            <person name="Li M."/>
        </authorList>
    </citation>
    <scope>NUCLEOTIDE SEQUENCE [LARGE SCALE GENOMIC DNA]</scope>
    <source>
        <strain evidence="1">SpSt-776</strain>
    </source>
</reference>
<protein>
    <submittedName>
        <fullName evidence="1">Uncharacterized protein</fullName>
    </submittedName>
</protein>
<comment type="caution">
    <text evidence="1">The sequence shown here is derived from an EMBL/GenBank/DDBJ whole genome shotgun (WGS) entry which is preliminary data.</text>
</comment>
<dbReference type="EMBL" id="DTHB01000053">
    <property type="protein sequence ID" value="HGB15223.1"/>
    <property type="molecule type" value="Genomic_DNA"/>
</dbReference>
<accession>A0A7C3SJF8</accession>
<proteinExistence type="predicted"/>